<proteinExistence type="predicted"/>
<gene>
    <name evidence="1" type="ORF">PC118_g24352</name>
</gene>
<organism evidence="1 2">
    <name type="scientific">Phytophthora cactorum</name>
    <dbReference type="NCBI Taxonomy" id="29920"/>
    <lineage>
        <taxon>Eukaryota</taxon>
        <taxon>Sar</taxon>
        <taxon>Stramenopiles</taxon>
        <taxon>Oomycota</taxon>
        <taxon>Peronosporomycetes</taxon>
        <taxon>Peronosporales</taxon>
        <taxon>Peronosporaceae</taxon>
        <taxon>Phytophthora</taxon>
    </lineage>
</organism>
<reference evidence="1" key="1">
    <citation type="submission" date="2018-10" db="EMBL/GenBank/DDBJ databases">
        <title>Effector identification in a new, highly contiguous assembly of the strawberry crown rot pathogen Phytophthora cactorum.</title>
        <authorList>
            <person name="Armitage A.D."/>
            <person name="Nellist C.F."/>
            <person name="Bates H."/>
            <person name="Vickerstaff R.J."/>
            <person name="Harrison R.J."/>
        </authorList>
    </citation>
    <scope>NUCLEOTIDE SEQUENCE</scope>
    <source>
        <strain evidence="1">P415</strain>
    </source>
</reference>
<comment type="caution">
    <text evidence="1">The sequence shown here is derived from an EMBL/GenBank/DDBJ whole genome shotgun (WGS) entry which is preliminary data.</text>
</comment>
<dbReference type="AlphaFoldDB" id="A0A8T1ER61"/>
<accession>A0A8T1ER61</accession>
<name>A0A8T1ER61_9STRA</name>
<evidence type="ECO:0000313" key="1">
    <source>
        <dbReference type="EMBL" id="KAG2956701.1"/>
    </source>
</evidence>
<dbReference type="EMBL" id="RCML01002930">
    <property type="protein sequence ID" value="KAG2956701.1"/>
    <property type="molecule type" value="Genomic_DNA"/>
</dbReference>
<protein>
    <submittedName>
        <fullName evidence="1">Uncharacterized protein</fullName>
    </submittedName>
</protein>
<evidence type="ECO:0000313" key="2">
    <source>
        <dbReference type="Proteomes" id="UP000697107"/>
    </source>
</evidence>
<dbReference type="Proteomes" id="UP000697107">
    <property type="component" value="Unassembled WGS sequence"/>
</dbReference>
<sequence>MGYVDVFRRGCAAVPSHSWSVLGPKANLRSVYSMEIPHLNLKQEQCGNGAELQPASGAFLFTTEVLVLIMVQFTSMKQMDCVSMHF</sequence>